<evidence type="ECO:0000259" key="10">
    <source>
        <dbReference type="Pfam" id="PF04290"/>
    </source>
</evidence>
<sequence length="168" mass="17855">MSDEDSESAGRPVSADGWRRWIEAPLTACGALAVFAMMFLSVGDALLRSLFDAPIFGANDYTQIILSIAVSISLPLCVLAGRVIAIDTLVALLSAGLRRPIDIAVSLAGAVMMAYLAWRALLNAREAARFAETTLLLQLPLDISYYALAAGSALSALLLLTESRTHES</sequence>
<gene>
    <name evidence="11" type="ORF">OOZ53_03760</name>
</gene>
<comment type="subunit">
    <text evidence="9">The complex comprises the extracytoplasmic solute receptor protein and the two transmembrane proteins.</text>
</comment>
<comment type="caution">
    <text evidence="9">Lacks conserved residue(s) required for the propagation of feature annotation.</text>
</comment>
<comment type="similarity">
    <text evidence="8 9">Belongs to the TRAP transporter small permease family.</text>
</comment>
<evidence type="ECO:0000256" key="8">
    <source>
        <dbReference type="ARBA" id="ARBA00038436"/>
    </source>
</evidence>
<dbReference type="EMBL" id="JAPJZH010000002">
    <property type="protein sequence ID" value="MDA4844448.1"/>
    <property type="molecule type" value="Genomic_DNA"/>
</dbReference>
<keyword evidence="6 9" id="KW-1133">Transmembrane helix</keyword>
<feature type="domain" description="Tripartite ATP-independent periplasmic transporters DctQ component" evidence="10">
    <location>
        <begin position="37"/>
        <end position="161"/>
    </location>
</feature>
<dbReference type="Pfam" id="PF04290">
    <property type="entry name" value="DctQ"/>
    <property type="match status" value="1"/>
</dbReference>
<dbReference type="RefSeq" id="WP_271087978.1">
    <property type="nucleotide sequence ID" value="NZ_JAPJZH010000002.1"/>
</dbReference>
<protein>
    <recommendedName>
        <fullName evidence="9">TRAP transporter small permease protein</fullName>
    </recommendedName>
</protein>
<evidence type="ECO:0000256" key="4">
    <source>
        <dbReference type="ARBA" id="ARBA00022519"/>
    </source>
</evidence>
<organism evidence="11 12">
    <name type="scientific">Hoeflea poritis</name>
    <dbReference type="NCBI Taxonomy" id="2993659"/>
    <lineage>
        <taxon>Bacteria</taxon>
        <taxon>Pseudomonadati</taxon>
        <taxon>Pseudomonadota</taxon>
        <taxon>Alphaproteobacteria</taxon>
        <taxon>Hyphomicrobiales</taxon>
        <taxon>Rhizobiaceae</taxon>
        <taxon>Hoeflea</taxon>
    </lineage>
</organism>
<evidence type="ECO:0000256" key="2">
    <source>
        <dbReference type="ARBA" id="ARBA00022448"/>
    </source>
</evidence>
<keyword evidence="2 9" id="KW-0813">Transport</keyword>
<comment type="function">
    <text evidence="9">Part of the tripartite ATP-independent periplasmic (TRAP) transport system.</text>
</comment>
<comment type="caution">
    <text evidence="11">The sequence shown here is derived from an EMBL/GenBank/DDBJ whole genome shotgun (WGS) entry which is preliminary data.</text>
</comment>
<keyword evidence="4 9" id="KW-0997">Cell inner membrane</keyword>
<keyword evidence="7 9" id="KW-0472">Membrane</keyword>
<evidence type="ECO:0000313" key="12">
    <source>
        <dbReference type="Proteomes" id="UP001148313"/>
    </source>
</evidence>
<evidence type="ECO:0000256" key="9">
    <source>
        <dbReference type="RuleBase" id="RU369079"/>
    </source>
</evidence>
<dbReference type="PANTHER" id="PTHR35011:SF10">
    <property type="entry name" value="TRAP TRANSPORTER SMALL PERMEASE PROTEIN"/>
    <property type="match status" value="1"/>
</dbReference>
<evidence type="ECO:0000256" key="5">
    <source>
        <dbReference type="ARBA" id="ARBA00022692"/>
    </source>
</evidence>
<feature type="transmembrane region" description="Helical" evidence="9">
    <location>
        <begin position="21"/>
        <end position="41"/>
    </location>
</feature>
<evidence type="ECO:0000313" key="11">
    <source>
        <dbReference type="EMBL" id="MDA4844448.1"/>
    </source>
</evidence>
<proteinExistence type="inferred from homology"/>
<evidence type="ECO:0000256" key="6">
    <source>
        <dbReference type="ARBA" id="ARBA00022989"/>
    </source>
</evidence>
<name>A0ABT4VK95_9HYPH</name>
<dbReference type="PANTHER" id="PTHR35011">
    <property type="entry name" value="2,3-DIKETO-L-GULONATE TRAP TRANSPORTER SMALL PERMEASE PROTEIN YIAM"/>
    <property type="match status" value="1"/>
</dbReference>
<comment type="subcellular location">
    <subcellularLocation>
        <location evidence="1 9">Cell inner membrane</location>
        <topology evidence="1 9">Multi-pass membrane protein</topology>
    </subcellularLocation>
</comment>
<keyword evidence="3" id="KW-1003">Cell membrane</keyword>
<keyword evidence="12" id="KW-1185">Reference proteome</keyword>
<feature type="transmembrane region" description="Helical" evidence="9">
    <location>
        <begin position="61"/>
        <end position="80"/>
    </location>
</feature>
<evidence type="ECO:0000256" key="3">
    <source>
        <dbReference type="ARBA" id="ARBA00022475"/>
    </source>
</evidence>
<reference evidence="11" key="1">
    <citation type="submission" date="2022-11" db="EMBL/GenBank/DDBJ databases">
        <title>Hoeflea poritis sp. nov., isolated from scleractinian coral Porites lutea.</title>
        <authorList>
            <person name="Zhang G."/>
            <person name="Wei Q."/>
            <person name="Cai L."/>
        </authorList>
    </citation>
    <scope>NUCLEOTIDE SEQUENCE</scope>
    <source>
        <strain evidence="11">E7-10</strain>
    </source>
</reference>
<evidence type="ECO:0000256" key="1">
    <source>
        <dbReference type="ARBA" id="ARBA00004429"/>
    </source>
</evidence>
<dbReference type="InterPro" id="IPR007387">
    <property type="entry name" value="TRAP_DctQ"/>
</dbReference>
<dbReference type="Proteomes" id="UP001148313">
    <property type="component" value="Unassembled WGS sequence"/>
</dbReference>
<keyword evidence="5 9" id="KW-0812">Transmembrane</keyword>
<dbReference type="InterPro" id="IPR055348">
    <property type="entry name" value="DctQ"/>
</dbReference>
<evidence type="ECO:0000256" key="7">
    <source>
        <dbReference type="ARBA" id="ARBA00023136"/>
    </source>
</evidence>
<accession>A0ABT4VK95</accession>
<feature type="transmembrane region" description="Helical" evidence="9">
    <location>
        <begin position="101"/>
        <end position="118"/>
    </location>
</feature>